<keyword evidence="2 7" id="KW-0813">Transport</keyword>
<accession>A0A1D3TTB1</accession>
<evidence type="ECO:0000256" key="2">
    <source>
        <dbReference type="ARBA" id="ARBA00022448"/>
    </source>
</evidence>
<proteinExistence type="inferred from homology"/>
<dbReference type="Pfam" id="PF00213">
    <property type="entry name" value="OSCP"/>
    <property type="match status" value="1"/>
</dbReference>
<dbReference type="Gene3D" id="1.10.520.20">
    <property type="entry name" value="N-terminal domain of the delta subunit of the F1F0-ATP synthase"/>
    <property type="match status" value="1"/>
</dbReference>
<dbReference type="Proteomes" id="UP000199315">
    <property type="component" value="Unassembled WGS sequence"/>
</dbReference>
<keyword evidence="9" id="KW-1185">Reference proteome</keyword>
<dbReference type="GO" id="GO:0005886">
    <property type="term" value="C:plasma membrane"/>
    <property type="evidence" value="ECO:0007669"/>
    <property type="project" value="UniProtKB-SubCell"/>
</dbReference>
<dbReference type="InterPro" id="IPR026015">
    <property type="entry name" value="ATP_synth_OSCP/delta_N_sf"/>
</dbReference>
<comment type="similarity">
    <text evidence="7">Belongs to the ATPase delta chain family.</text>
</comment>
<organism evidence="8 9">
    <name type="scientific">Anaerobium acetethylicum</name>
    <dbReference type="NCBI Taxonomy" id="1619234"/>
    <lineage>
        <taxon>Bacteria</taxon>
        <taxon>Bacillati</taxon>
        <taxon>Bacillota</taxon>
        <taxon>Clostridia</taxon>
        <taxon>Lachnospirales</taxon>
        <taxon>Lachnospiraceae</taxon>
        <taxon>Anaerobium</taxon>
    </lineage>
</organism>
<keyword evidence="6 7" id="KW-0066">ATP synthesis</keyword>
<dbReference type="AlphaFoldDB" id="A0A1D3TTB1"/>
<dbReference type="InterPro" id="IPR000711">
    <property type="entry name" value="ATPase_OSCP/dsu"/>
</dbReference>
<dbReference type="OrthoDB" id="9802471at2"/>
<comment type="subcellular location">
    <subcellularLocation>
        <location evidence="7">Cell membrane</location>
        <topology evidence="7">Peripheral membrane protein</topology>
    </subcellularLocation>
    <subcellularLocation>
        <location evidence="1">Membrane</location>
    </subcellularLocation>
</comment>
<evidence type="ECO:0000313" key="9">
    <source>
        <dbReference type="Proteomes" id="UP000199315"/>
    </source>
</evidence>
<protein>
    <recommendedName>
        <fullName evidence="7">ATP synthase subunit delta</fullName>
    </recommendedName>
    <alternativeName>
        <fullName evidence="7">ATP synthase F(1) sector subunit delta</fullName>
    </alternativeName>
    <alternativeName>
        <fullName evidence="7">F-type ATPase subunit delta</fullName>
        <shortName evidence="7">F-ATPase subunit delta</shortName>
    </alternativeName>
</protein>
<keyword evidence="3 7" id="KW-0375">Hydrogen ion transport</keyword>
<comment type="function">
    <text evidence="7">F(1)F(0) ATP synthase produces ATP from ADP in the presence of a proton or sodium gradient. F-type ATPases consist of two structural domains, F(1) containing the extramembraneous catalytic core and F(0) containing the membrane proton channel, linked together by a central stalk and a peripheral stalk. During catalysis, ATP synthesis in the catalytic domain of F(1) is coupled via a rotary mechanism of the central stalk subunits to proton translocation.</text>
</comment>
<keyword evidence="4 7" id="KW-0406">Ion transport</keyword>
<keyword evidence="5 7" id="KW-0472">Membrane</keyword>
<dbReference type="HAMAP" id="MF_01416">
    <property type="entry name" value="ATP_synth_delta_bact"/>
    <property type="match status" value="1"/>
</dbReference>
<dbReference type="GO" id="GO:0046933">
    <property type="term" value="F:proton-transporting ATP synthase activity, rotational mechanism"/>
    <property type="evidence" value="ECO:0007669"/>
    <property type="project" value="UniProtKB-UniRule"/>
</dbReference>
<reference evidence="8 9" key="1">
    <citation type="submission" date="2016-09" db="EMBL/GenBank/DDBJ databases">
        <authorList>
            <person name="Capua I."/>
            <person name="De Benedictis P."/>
            <person name="Joannis T."/>
            <person name="Lombin L.H."/>
            <person name="Cattoli G."/>
        </authorList>
    </citation>
    <scope>NUCLEOTIDE SEQUENCE [LARGE SCALE GENOMIC DNA]</scope>
    <source>
        <strain evidence="8 9">GluBS11</strain>
    </source>
</reference>
<keyword evidence="7" id="KW-1003">Cell membrane</keyword>
<evidence type="ECO:0000256" key="1">
    <source>
        <dbReference type="ARBA" id="ARBA00004370"/>
    </source>
</evidence>
<keyword evidence="7" id="KW-0139">CF(1)</keyword>
<dbReference type="PANTHER" id="PTHR11910">
    <property type="entry name" value="ATP SYNTHASE DELTA CHAIN"/>
    <property type="match status" value="1"/>
</dbReference>
<evidence type="ECO:0000313" key="8">
    <source>
        <dbReference type="EMBL" id="SCP97225.1"/>
    </source>
</evidence>
<gene>
    <name evidence="7" type="primary">atpH</name>
    <name evidence="8" type="ORF">SAMN05421730_100945</name>
</gene>
<dbReference type="GO" id="GO:0045259">
    <property type="term" value="C:proton-transporting ATP synthase complex"/>
    <property type="evidence" value="ECO:0007669"/>
    <property type="project" value="UniProtKB-KW"/>
</dbReference>
<evidence type="ECO:0000256" key="4">
    <source>
        <dbReference type="ARBA" id="ARBA00023065"/>
    </source>
</evidence>
<evidence type="ECO:0000256" key="3">
    <source>
        <dbReference type="ARBA" id="ARBA00022781"/>
    </source>
</evidence>
<dbReference type="PRINTS" id="PR00125">
    <property type="entry name" value="ATPASEDELTA"/>
</dbReference>
<dbReference type="EMBL" id="FMKA01000009">
    <property type="protein sequence ID" value="SCP97225.1"/>
    <property type="molecule type" value="Genomic_DNA"/>
</dbReference>
<name>A0A1D3TTB1_9FIRM</name>
<evidence type="ECO:0000256" key="6">
    <source>
        <dbReference type="ARBA" id="ARBA00023310"/>
    </source>
</evidence>
<dbReference type="NCBIfam" id="TIGR01145">
    <property type="entry name" value="ATP_synt_delta"/>
    <property type="match status" value="1"/>
</dbReference>
<evidence type="ECO:0000256" key="7">
    <source>
        <dbReference type="HAMAP-Rule" id="MF_01416"/>
    </source>
</evidence>
<dbReference type="RefSeq" id="WP_091233104.1">
    <property type="nucleotide sequence ID" value="NZ_FMKA01000009.1"/>
</dbReference>
<sequence>MTQGAINYAKALFDLGIQVDCVKGTEEIIRNSREIAEALSNPAVKKKEKHAVIDAVFDERIRSFLKVLCDNEAMGIAGEIFDAYNDISLNSQNIIKVTITYMTRPDDDQLEEIKKMVCRKFNKSGVLLELKEDPTLLGGFILTVGNTEYDKSIRGALEGLGKTLVRR</sequence>
<dbReference type="SUPFAM" id="SSF47928">
    <property type="entry name" value="N-terminal domain of the delta subunit of the F1F0-ATP synthase"/>
    <property type="match status" value="1"/>
</dbReference>
<evidence type="ECO:0000256" key="5">
    <source>
        <dbReference type="ARBA" id="ARBA00023136"/>
    </source>
</evidence>
<comment type="function">
    <text evidence="7">This protein is part of the stalk that links CF(0) to CF(1). It either transmits conformational changes from CF(0) to CF(1) or is implicated in proton conduction.</text>
</comment>
<dbReference type="STRING" id="1619234.SAMN05421730_100945"/>